<dbReference type="GO" id="GO:0020037">
    <property type="term" value="F:heme binding"/>
    <property type="evidence" value="ECO:0007669"/>
    <property type="project" value="InterPro"/>
</dbReference>
<name>A0A317F9T4_9PROT</name>
<comment type="caution">
    <text evidence="7">The sequence shown here is derived from an EMBL/GenBank/DDBJ whole genome shotgun (WGS) entry which is preliminary data.</text>
</comment>
<evidence type="ECO:0000256" key="4">
    <source>
        <dbReference type="PROSITE-ProRule" id="PRU00433"/>
    </source>
</evidence>
<evidence type="ECO:0000256" key="5">
    <source>
        <dbReference type="SAM" id="SignalP"/>
    </source>
</evidence>
<gene>
    <name evidence="7" type="ORF">DFH01_18215</name>
</gene>
<evidence type="ECO:0000259" key="6">
    <source>
        <dbReference type="PROSITE" id="PS51007"/>
    </source>
</evidence>
<dbReference type="Gene3D" id="1.10.760.10">
    <property type="entry name" value="Cytochrome c-like domain"/>
    <property type="match status" value="1"/>
</dbReference>
<feature type="signal peptide" evidence="5">
    <location>
        <begin position="1"/>
        <end position="21"/>
    </location>
</feature>
<dbReference type="InterPro" id="IPR009056">
    <property type="entry name" value="Cyt_c-like_dom"/>
</dbReference>
<dbReference type="PROSITE" id="PS51007">
    <property type="entry name" value="CYTC"/>
    <property type="match status" value="1"/>
</dbReference>
<evidence type="ECO:0000256" key="3">
    <source>
        <dbReference type="ARBA" id="ARBA00023004"/>
    </source>
</evidence>
<reference evidence="8" key="1">
    <citation type="submission" date="2018-05" db="EMBL/GenBank/DDBJ databases">
        <authorList>
            <person name="Du Z."/>
            <person name="Wang X."/>
        </authorList>
    </citation>
    <scope>NUCLEOTIDE SEQUENCE [LARGE SCALE GENOMIC DNA]</scope>
    <source>
        <strain evidence="8">CQN31</strain>
    </source>
</reference>
<feature type="domain" description="Cytochrome c" evidence="6">
    <location>
        <begin position="25"/>
        <end position="105"/>
    </location>
</feature>
<organism evidence="7 8">
    <name type="scientific">Falsiroseomonas bella</name>
    <dbReference type="NCBI Taxonomy" id="2184016"/>
    <lineage>
        <taxon>Bacteria</taxon>
        <taxon>Pseudomonadati</taxon>
        <taxon>Pseudomonadota</taxon>
        <taxon>Alphaproteobacteria</taxon>
        <taxon>Acetobacterales</taxon>
        <taxon>Roseomonadaceae</taxon>
        <taxon>Falsiroseomonas</taxon>
    </lineage>
</organism>
<dbReference type="InterPro" id="IPR036909">
    <property type="entry name" value="Cyt_c-like_dom_sf"/>
</dbReference>
<dbReference type="OrthoDB" id="7873796at2"/>
<keyword evidence="5" id="KW-0732">Signal</keyword>
<keyword evidence="3 4" id="KW-0408">Iron</keyword>
<dbReference type="GO" id="GO:0046872">
    <property type="term" value="F:metal ion binding"/>
    <property type="evidence" value="ECO:0007669"/>
    <property type="project" value="UniProtKB-KW"/>
</dbReference>
<evidence type="ECO:0000256" key="1">
    <source>
        <dbReference type="ARBA" id="ARBA00022617"/>
    </source>
</evidence>
<accession>A0A317F9T4</accession>
<dbReference type="SUPFAM" id="SSF46626">
    <property type="entry name" value="Cytochrome c"/>
    <property type="match status" value="1"/>
</dbReference>
<keyword evidence="1 4" id="KW-0349">Heme</keyword>
<sequence>MPMRMLLMSFALSLAAGAALAQPFGDPAAGRRLAEARCSACHAIGPGASGRSIPGVPAFADVAAMPSTTQLALQAFLRQPHPPMPDIVLTPAELDNVIAYILSLRGEPRR</sequence>
<keyword evidence="2 4" id="KW-0479">Metal-binding</keyword>
<dbReference type="AlphaFoldDB" id="A0A317F9T4"/>
<proteinExistence type="predicted"/>
<keyword evidence="8" id="KW-1185">Reference proteome</keyword>
<dbReference type="Pfam" id="PF13442">
    <property type="entry name" value="Cytochrome_CBB3"/>
    <property type="match status" value="1"/>
</dbReference>
<dbReference type="GO" id="GO:0009055">
    <property type="term" value="F:electron transfer activity"/>
    <property type="evidence" value="ECO:0007669"/>
    <property type="project" value="InterPro"/>
</dbReference>
<evidence type="ECO:0000313" key="8">
    <source>
        <dbReference type="Proteomes" id="UP000245765"/>
    </source>
</evidence>
<protein>
    <submittedName>
        <fullName evidence="7">Cytochrome C</fullName>
    </submittedName>
</protein>
<dbReference type="EMBL" id="QGNA01000004">
    <property type="protein sequence ID" value="PWS35535.1"/>
    <property type="molecule type" value="Genomic_DNA"/>
</dbReference>
<evidence type="ECO:0000256" key="2">
    <source>
        <dbReference type="ARBA" id="ARBA00022723"/>
    </source>
</evidence>
<dbReference type="Proteomes" id="UP000245765">
    <property type="component" value="Unassembled WGS sequence"/>
</dbReference>
<evidence type="ECO:0000313" key="7">
    <source>
        <dbReference type="EMBL" id="PWS35535.1"/>
    </source>
</evidence>
<feature type="chain" id="PRO_5016305266" evidence="5">
    <location>
        <begin position="22"/>
        <end position="110"/>
    </location>
</feature>